<accession>A0AB40CMA4</accession>
<dbReference type="PANTHER" id="PTHR33672:SF3">
    <property type="entry name" value="YCF3-INTERACTING PROTEIN 1, CHLOROPLASTIC"/>
    <property type="match status" value="1"/>
</dbReference>
<evidence type="ECO:0000313" key="3">
    <source>
        <dbReference type="RefSeq" id="XP_039139700.1"/>
    </source>
</evidence>
<feature type="transmembrane region" description="Helical" evidence="1">
    <location>
        <begin position="228"/>
        <end position="249"/>
    </location>
</feature>
<organism evidence="2 3">
    <name type="scientific">Dioscorea cayennensis subsp. rotundata</name>
    <name type="common">White Guinea yam</name>
    <name type="synonym">Dioscorea rotundata</name>
    <dbReference type="NCBI Taxonomy" id="55577"/>
    <lineage>
        <taxon>Eukaryota</taxon>
        <taxon>Viridiplantae</taxon>
        <taxon>Streptophyta</taxon>
        <taxon>Embryophyta</taxon>
        <taxon>Tracheophyta</taxon>
        <taxon>Spermatophyta</taxon>
        <taxon>Magnoliopsida</taxon>
        <taxon>Liliopsida</taxon>
        <taxon>Dioscoreales</taxon>
        <taxon>Dioscoreaceae</taxon>
        <taxon>Dioscorea</taxon>
    </lineage>
</organism>
<name>A0AB40CMA4_DIOCR</name>
<keyword evidence="1" id="KW-0472">Membrane</keyword>
<keyword evidence="1" id="KW-1133">Transmembrane helix</keyword>
<evidence type="ECO:0000256" key="1">
    <source>
        <dbReference type="SAM" id="Phobius"/>
    </source>
</evidence>
<dbReference type="GO" id="GO:0080183">
    <property type="term" value="P:response to photooxidative stress"/>
    <property type="evidence" value="ECO:0007669"/>
    <property type="project" value="InterPro"/>
</dbReference>
<protein>
    <submittedName>
        <fullName evidence="3">Protein CHLOROPLAST ENHANCING STRESS TOLERANCE, chloroplastic</fullName>
    </submittedName>
</protein>
<evidence type="ECO:0000313" key="2">
    <source>
        <dbReference type="Proteomes" id="UP001515500"/>
    </source>
</evidence>
<dbReference type="AlphaFoldDB" id="A0AB40CMA4"/>
<dbReference type="InterPro" id="IPR040340">
    <property type="entry name" value="CEST/Y3IP1"/>
</dbReference>
<keyword evidence="2" id="KW-1185">Reference proteome</keyword>
<dbReference type="RefSeq" id="XP_039139700.1">
    <property type="nucleotide sequence ID" value="XM_039283766.1"/>
</dbReference>
<keyword evidence="1" id="KW-0812">Transmembrane</keyword>
<gene>
    <name evidence="3" type="primary">LOC120277024</name>
</gene>
<dbReference type="GO" id="GO:0048564">
    <property type="term" value="P:photosystem I assembly"/>
    <property type="evidence" value="ECO:0007669"/>
    <property type="project" value="InterPro"/>
</dbReference>
<reference evidence="3" key="1">
    <citation type="submission" date="2025-08" db="UniProtKB">
        <authorList>
            <consortium name="RefSeq"/>
        </authorList>
    </citation>
    <scope>IDENTIFICATION</scope>
</reference>
<dbReference type="GO" id="GO:0009535">
    <property type="term" value="C:chloroplast thylakoid membrane"/>
    <property type="evidence" value="ECO:0007669"/>
    <property type="project" value="InterPro"/>
</dbReference>
<dbReference type="Proteomes" id="UP001515500">
    <property type="component" value="Chromosome 15"/>
</dbReference>
<proteinExistence type="predicted"/>
<dbReference type="GeneID" id="120277024"/>
<dbReference type="PANTHER" id="PTHR33672">
    <property type="entry name" value="YCF3-INTERACTING PROTEIN 1, CHLOROPLASTIC"/>
    <property type="match status" value="1"/>
</dbReference>
<sequence>MALHLRFPNVQTLTLTLNRHTNPRPLAPILSIPVLLSTRHSLPLHHRRSTTRLLASVDQEETQLPVASDELQDASPEDLECVKDIQRVLDLLRKNRDMTIGEVKLVLLIEDSSFSERKRLLDIDDPDDEITKENLIDALQEVIDGKIPKDTAVLKLLAAEMNEWPDLEVEAPKKGMRSKSLYAKVTDTGVDPAEAAKRLNLDWDSAADIEEEDDEDEVEVPPVLGYGALYLVTALPVLIGISVVLILFYNSLQ</sequence>